<dbReference type="Proteomes" id="UP000076154">
    <property type="component" value="Unassembled WGS sequence"/>
</dbReference>
<evidence type="ECO:0000313" key="1">
    <source>
        <dbReference type="EMBL" id="RDB21433.1"/>
    </source>
</evidence>
<comment type="caution">
    <text evidence="1">The sequence shown here is derived from an EMBL/GenBank/DDBJ whole genome shotgun (WGS) entry which is preliminary data.</text>
</comment>
<proteinExistence type="predicted"/>
<keyword evidence="2" id="KW-1185">Reference proteome</keyword>
<dbReference type="AlphaFoldDB" id="A0A369JP31"/>
<gene>
    <name evidence="1" type="ORF">Hypma_011877</name>
</gene>
<organism evidence="1 2">
    <name type="scientific">Hypsizygus marmoreus</name>
    <name type="common">White beech mushroom</name>
    <name type="synonym">Agaricus marmoreus</name>
    <dbReference type="NCBI Taxonomy" id="39966"/>
    <lineage>
        <taxon>Eukaryota</taxon>
        <taxon>Fungi</taxon>
        <taxon>Dikarya</taxon>
        <taxon>Basidiomycota</taxon>
        <taxon>Agaricomycotina</taxon>
        <taxon>Agaricomycetes</taxon>
        <taxon>Agaricomycetidae</taxon>
        <taxon>Agaricales</taxon>
        <taxon>Tricholomatineae</taxon>
        <taxon>Lyophyllaceae</taxon>
        <taxon>Hypsizygus</taxon>
    </lineage>
</organism>
<dbReference type="InParanoid" id="A0A369JP31"/>
<dbReference type="EMBL" id="LUEZ02000055">
    <property type="protein sequence ID" value="RDB21433.1"/>
    <property type="molecule type" value="Genomic_DNA"/>
</dbReference>
<sequence>MLNLNFLSSSTTSFVFQPLTWRIIFHCLTPLLSSANMRIGVYGYLLDEEAVLRNGLRKGLGTAEDMYARSDTIVKSFMDIAARGGVFGYSRWVCVLVKGESRRCIALANNDPYDPLPLAPRDRIDALKTFLKTDKEPRWYIYEW</sequence>
<protein>
    <submittedName>
        <fullName evidence="1">Uncharacterized protein</fullName>
    </submittedName>
</protein>
<evidence type="ECO:0000313" key="2">
    <source>
        <dbReference type="Proteomes" id="UP000076154"/>
    </source>
</evidence>
<dbReference type="OrthoDB" id="2976172at2759"/>
<reference evidence="1" key="1">
    <citation type="submission" date="2018-04" db="EMBL/GenBank/DDBJ databases">
        <title>Whole genome sequencing of Hypsizygus marmoreus.</title>
        <authorList>
            <person name="Choi I.-G."/>
            <person name="Min B."/>
            <person name="Kim J.-G."/>
            <person name="Kim S."/>
            <person name="Oh Y.-L."/>
            <person name="Kong W.-S."/>
            <person name="Park H."/>
            <person name="Jeong J."/>
            <person name="Song E.-S."/>
        </authorList>
    </citation>
    <scope>NUCLEOTIDE SEQUENCE [LARGE SCALE GENOMIC DNA]</scope>
    <source>
        <strain evidence="1">51987-8</strain>
    </source>
</reference>
<name>A0A369JP31_HYPMA</name>
<accession>A0A369JP31</accession>